<feature type="region of interest" description="Disordered" evidence="1">
    <location>
        <begin position="234"/>
        <end position="261"/>
    </location>
</feature>
<sequence>MFDQFTQDFLHQIPPHKLKMLNRQQKTARRLPSDVGVLVAKVKGIHVNWQQLETLMDMPTIAVSHWLSRPENAQYIPESLCTPPSSLTTLPDTSPLPAYLLEEAPKATSVKVPVSPPPFIVPFLTQSSLQRESPLVQFDSPFQLPQPMAMPPPLPPSCQPTPLLKSIDPFCLSQPTRQSSIDLDDPLGNINFLLQADIFTLTGGQDNVFSLFSDAVPAQSESLPHGGQQLRLPSEMDEEMSPEGGTGDVQGKSSGDNFCSDDVLTSSESESVLSMDVDLNSDGKVAQVDELVDSVEVVFEEEEEVENAPIEGMLDTWAVPVPAREVIMTWLPLEQTGPSAYQLDIAFDIRSYAWLTEQNFDYYKVTEGPLENSTLDICIHLNAGSVPLLQSKVVHASALPVTIHLEDQRFTELLIHQLKVDAWLLHRGVFYAHLQILMRAIVNDIGLQDLAYECRVAIILPRMVGPGTTQLYVGYLGKNTDTGQWKATGPAFLENKAFVRLPLIPYELGNHSTCNHDHGGNDMPTIWPVVIGPSHVEKEVDSDKVPARDAAPSEPLQKPNTAQSRSSQKSCKLSTKYTDRIVGLFLEKNNFRNLEILQDAWDCKIHRGMPICQTLTFSEGIWSIIQIEVVGLEYYNVKVTMAHWEKFFQCSHAWFSQIMDIGRNRDNQQWHGAGTIVEQLHGIYGLLVPINQEQKANLCPYNWYS</sequence>
<dbReference type="OrthoDB" id="10663666at2759"/>
<dbReference type="Proteomes" id="UP000217790">
    <property type="component" value="Unassembled WGS sequence"/>
</dbReference>
<dbReference type="InParanoid" id="A0A2H3D6K3"/>
<feature type="compositionally biased region" description="Polar residues" evidence="1">
    <location>
        <begin position="558"/>
        <end position="571"/>
    </location>
</feature>
<dbReference type="EMBL" id="KZ293668">
    <property type="protein sequence ID" value="PBK89730.1"/>
    <property type="molecule type" value="Genomic_DNA"/>
</dbReference>
<keyword evidence="3" id="KW-1185">Reference proteome</keyword>
<proteinExistence type="predicted"/>
<gene>
    <name evidence="2" type="ORF">ARMGADRAFT_1033240</name>
</gene>
<accession>A0A2H3D6K3</accession>
<reference evidence="3" key="1">
    <citation type="journal article" date="2017" name="Nat. Ecol. Evol.">
        <title>Genome expansion and lineage-specific genetic innovations in the forest pathogenic fungi Armillaria.</title>
        <authorList>
            <person name="Sipos G."/>
            <person name="Prasanna A.N."/>
            <person name="Walter M.C."/>
            <person name="O'Connor E."/>
            <person name="Balint B."/>
            <person name="Krizsan K."/>
            <person name="Kiss B."/>
            <person name="Hess J."/>
            <person name="Varga T."/>
            <person name="Slot J."/>
            <person name="Riley R."/>
            <person name="Boka B."/>
            <person name="Rigling D."/>
            <person name="Barry K."/>
            <person name="Lee J."/>
            <person name="Mihaltcheva S."/>
            <person name="LaButti K."/>
            <person name="Lipzen A."/>
            <person name="Waldron R."/>
            <person name="Moloney N.M."/>
            <person name="Sperisen C."/>
            <person name="Kredics L."/>
            <person name="Vagvoelgyi C."/>
            <person name="Patrignani A."/>
            <person name="Fitzpatrick D."/>
            <person name="Nagy I."/>
            <person name="Doyle S."/>
            <person name="Anderson J.B."/>
            <person name="Grigoriev I.V."/>
            <person name="Gueldener U."/>
            <person name="Muensterkoetter M."/>
            <person name="Nagy L.G."/>
        </authorList>
    </citation>
    <scope>NUCLEOTIDE SEQUENCE [LARGE SCALE GENOMIC DNA]</scope>
    <source>
        <strain evidence="3">Ar21-2</strain>
    </source>
</reference>
<name>A0A2H3D6K3_ARMGA</name>
<protein>
    <submittedName>
        <fullName evidence="2">Uncharacterized protein</fullName>
    </submittedName>
</protein>
<evidence type="ECO:0000313" key="3">
    <source>
        <dbReference type="Proteomes" id="UP000217790"/>
    </source>
</evidence>
<dbReference type="AlphaFoldDB" id="A0A2H3D6K3"/>
<evidence type="ECO:0000256" key="1">
    <source>
        <dbReference type="SAM" id="MobiDB-lite"/>
    </source>
</evidence>
<organism evidence="2 3">
    <name type="scientific">Armillaria gallica</name>
    <name type="common">Bulbous honey fungus</name>
    <name type="synonym">Armillaria bulbosa</name>
    <dbReference type="NCBI Taxonomy" id="47427"/>
    <lineage>
        <taxon>Eukaryota</taxon>
        <taxon>Fungi</taxon>
        <taxon>Dikarya</taxon>
        <taxon>Basidiomycota</taxon>
        <taxon>Agaricomycotina</taxon>
        <taxon>Agaricomycetes</taxon>
        <taxon>Agaricomycetidae</taxon>
        <taxon>Agaricales</taxon>
        <taxon>Marasmiineae</taxon>
        <taxon>Physalacriaceae</taxon>
        <taxon>Armillaria</taxon>
    </lineage>
</organism>
<feature type="region of interest" description="Disordered" evidence="1">
    <location>
        <begin position="541"/>
        <end position="571"/>
    </location>
</feature>
<evidence type="ECO:0000313" key="2">
    <source>
        <dbReference type="EMBL" id="PBK89730.1"/>
    </source>
</evidence>